<dbReference type="HOGENOM" id="CLU_988162_0_0_1"/>
<evidence type="ECO:0000256" key="2">
    <source>
        <dbReference type="ARBA" id="ARBA00006181"/>
    </source>
</evidence>
<feature type="compositionally biased region" description="Basic residues" evidence="3">
    <location>
        <begin position="117"/>
        <end position="129"/>
    </location>
</feature>
<dbReference type="GO" id="GO:0033204">
    <property type="term" value="F:ribonuclease P RNA binding"/>
    <property type="evidence" value="ECO:0007669"/>
    <property type="project" value="InterPro"/>
</dbReference>
<dbReference type="Gramene" id="CMG096CT">
    <property type="protein sequence ID" value="CMG096CT"/>
    <property type="gene ID" value="CMG096C"/>
</dbReference>
<dbReference type="InterPro" id="IPR002730">
    <property type="entry name" value="Rpp29/RNP1"/>
</dbReference>
<dbReference type="eggNOG" id="KOG4046">
    <property type="taxonomic scope" value="Eukaryota"/>
</dbReference>
<dbReference type="InterPro" id="IPR016848">
    <property type="entry name" value="RNase_P/MRP_Rpp29-subunit"/>
</dbReference>
<comment type="subcellular location">
    <subcellularLocation>
        <location evidence="1">Nucleus</location>
    </subcellularLocation>
</comment>
<dbReference type="Pfam" id="PF01868">
    <property type="entry name" value="RNase_P-MRP_p29"/>
    <property type="match status" value="1"/>
</dbReference>
<dbReference type="GO" id="GO:0001682">
    <property type="term" value="P:tRNA 5'-leader removal"/>
    <property type="evidence" value="ECO:0007669"/>
    <property type="project" value="InterPro"/>
</dbReference>
<dbReference type="EMBL" id="AP006489">
    <property type="protein sequence ID" value="BAM79614.1"/>
    <property type="molecule type" value="Genomic_DNA"/>
</dbReference>
<evidence type="ECO:0000256" key="1">
    <source>
        <dbReference type="ARBA" id="ARBA00004123"/>
    </source>
</evidence>
<dbReference type="InterPro" id="IPR036980">
    <property type="entry name" value="RNase_P/MRP_Rpp29_sf"/>
</dbReference>
<dbReference type="OMA" id="NICFRAS"/>
<dbReference type="GO" id="GO:0005634">
    <property type="term" value="C:nucleus"/>
    <property type="evidence" value="ECO:0007669"/>
    <property type="project" value="UniProtKB-SubCell"/>
</dbReference>
<dbReference type="Proteomes" id="UP000007014">
    <property type="component" value="Chromosome 7"/>
</dbReference>
<keyword evidence="5" id="KW-1185">Reference proteome</keyword>
<proteinExistence type="inferred from homology"/>
<dbReference type="KEGG" id="cme:CYME_CMG096C"/>
<dbReference type="SUPFAM" id="SSF101744">
    <property type="entry name" value="Rof/RNase P subunit-like"/>
    <property type="match status" value="1"/>
</dbReference>
<comment type="similarity">
    <text evidence="2">Belongs to the eukaryotic/archaeal RNase P protein component 1 family.</text>
</comment>
<evidence type="ECO:0000313" key="4">
    <source>
        <dbReference type="EMBL" id="BAM79614.1"/>
    </source>
</evidence>
<evidence type="ECO:0000256" key="3">
    <source>
        <dbReference type="SAM" id="MobiDB-lite"/>
    </source>
</evidence>
<dbReference type="RefSeq" id="XP_005535900.1">
    <property type="nucleotide sequence ID" value="XM_005535843.1"/>
</dbReference>
<organism evidence="4 5">
    <name type="scientific">Cyanidioschyzon merolae (strain NIES-3377 / 10D)</name>
    <name type="common">Unicellular red alga</name>
    <dbReference type="NCBI Taxonomy" id="280699"/>
    <lineage>
        <taxon>Eukaryota</taxon>
        <taxon>Rhodophyta</taxon>
        <taxon>Bangiophyceae</taxon>
        <taxon>Cyanidiales</taxon>
        <taxon>Cyanidiaceae</taxon>
        <taxon>Cyanidioschyzon</taxon>
    </lineage>
</organism>
<dbReference type="SMART" id="SM00538">
    <property type="entry name" value="POP4"/>
    <property type="match status" value="1"/>
</dbReference>
<reference evidence="4 5" key="2">
    <citation type="journal article" date="2007" name="BMC Biol.">
        <title>A 100%-complete sequence reveals unusually simple genomic features in the hot-spring red alga Cyanidioschyzon merolae.</title>
        <authorList>
            <person name="Nozaki H."/>
            <person name="Takano H."/>
            <person name="Misumi O."/>
            <person name="Terasawa K."/>
            <person name="Matsuzaki M."/>
            <person name="Maruyama S."/>
            <person name="Nishida K."/>
            <person name="Yagisawa F."/>
            <person name="Yoshida Y."/>
            <person name="Fujiwara T."/>
            <person name="Takio S."/>
            <person name="Tamura K."/>
            <person name="Chung S.J."/>
            <person name="Nakamura S."/>
            <person name="Kuroiwa H."/>
            <person name="Tanaka K."/>
            <person name="Sato N."/>
            <person name="Kuroiwa T."/>
        </authorList>
    </citation>
    <scope>NUCLEOTIDE SEQUENCE [LARGE SCALE GENOMIC DNA]</scope>
    <source>
        <strain evidence="4 5">10D</strain>
    </source>
</reference>
<dbReference type="GO" id="GO:0000172">
    <property type="term" value="C:ribonuclease MRP complex"/>
    <property type="evidence" value="ECO:0007669"/>
    <property type="project" value="InterPro"/>
</dbReference>
<dbReference type="PANTHER" id="PTHR13348">
    <property type="entry name" value="RIBONUCLEASE P SUBUNIT P29"/>
    <property type="match status" value="1"/>
</dbReference>
<dbReference type="GO" id="GO:0006364">
    <property type="term" value="P:rRNA processing"/>
    <property type="evidence" value="ECO:0007669"/>
    <property type="project" value="TreeGrafter"/>
</dbReference>
<accession>M1V799</accession>
<dbReference type="Gene3D" id="2.30.30.210">
    <property type="entry name" value="Ribonuclease P/MRP, subunit p29"/>
    <property type="match status" value="1"/>
</dbReference>
<dbReference type="AlphaFoldDB" id="M1V799"/>
<dbReference type="InterPro" id="IPR023534">
    <property type="entry name" value="Rof/RNase_P-like"/>
</dbReference>
<feature type="region of interest" description="Disordered" evidence="3">
    <location>
        <begin position="106"/>
        <end position="133"/>
    </location>
</feature>
<evidence type="ECO:0000313" key="5">
    <source>
        <dbReference type="Proteomes" id="UP000007014"/>
    </source>
</evidence>
<name>M1V799_CYAM1</name>
<dbReference type="OrthoDB" id="124041at2759"/>
<sequence length="282" mass="31981">MSRGWRRRPDAGPLRSSGGVKRRPVVVGIFMDEASDPEARLYTWVYEKAPKLLLPTNVTVNRLEETSAVASSTALNAFVAGALGSDEPVSSRLADRVLLLGNPSKHTRRRESVLGGQKRRRLKPSRQRRQVQPLTARERRRLGLYKLDKRIPYAEVQPLAQLWLEYAQSMIPVQQLDRLRQQEREAVLDRLLRLDWHGASITVHQSAAPERVGVHGIVIQETEQTFKIVSPDSRLRVLPKLSTVFTVDLSDDWVLVLCGDALRVRSAERSVRKPKRKALLLV</sequence>
<dbReference type="STRING" id="280699.M1V799"/>
<reference evidence="4 5" key="1">
    <citation type="journal article" date="2004" name="Nature">
        <title>Genome sequence of the ultrasmall unicellular red alga Cyanidioschyzon merolae 10D.</title>
        <authorList>
            <person name="Matsuzaki M."/>
            <person name="Misumi O."/>
            <person name="Shin-i T."/>
            <person name="Maruyama S."/>
            <person name="Takahara M."/>
            <person name="Miyagishima S."/>
            <person name="Mori T."/>
            <person name="Nishida K."/>
            <person name="Yagisawa F."/>
            <person name="Nishida K."/>
            <person name="Yoshida Y."/>
            <person name="Nishimura Y."/>
            <person name="Nakao S."/>
            <person name="Kobayashi T."/>
            <person name="Momoyama Y."/>
            <person name="Higashiyama T."/>
            <person name="Minoda A."/>
            <person name="Sano M."/>
            <person name="Nomoto H."/>
            <person name="Oishi K."/>
            <person name="Hayashi H."/>
            <person name="Ohta F."/>
            <person name="Nishizaka S."/>
            <person name="Haga S."/>
            <person name="Miura S."/>
            <person name="Morishita T."/>
            <person name="Kabeya Y."/>
            <person name="Terasawa K."/>
            <person name="Suzuki Y."/>
            <person name="Ishii Y."/>
            <person name="Asakawa S."/>
            <person name="Takano H."/>
            <person name="Ohta N."/>
            <person name="Kuroiwa H."/>
            <person name="Tanaka K."/>
            <person name="Shimizu N."/>
            <person name="Sugano S."/>
            <person name="Sato N."/>
            <person name="Nozaki H."/>
            <person name="Ogasawara N."/>
            <person name="Kohara Y."/>
            <person name="Kuroiwa T."/>
        </authorList>
    </citation>
    <scope>NUCLEOTIDE SEQUENCE [LARGE SCALE GENOMIC DNA]</scope>
    <source>
        <strain evidence="4 5">10D</strain>
    </source>
</reference>
<protein>
    <submittedName>
        <fullName evidence="4">Ribonuclease P protein subunit POP4</fullName>
    </submittedName>
</protein>
<dbReference type="GO" id="GO:0030677">
    <property type="term" value="C:ribonuclease P complex"/>
    <property type="evidence" value="ECO:0007669"/>
    <property type="project" value="InterPro"/>
</dbReference>
<dbReference type="PANTHER" id="PTHR13348:SF0">
    <property type="entry name" value="RIBONUCLEASE P PROTEIN SUBUNIT P29"/>
    <property type="match status" value="1"/>
</dbReference>
<dbReference type="GeneID" id="16993250"/>
<gene>
    <name evidence="4" type="ORF">CYME_CMG096C</name>
</gene>